<gene>
    <name evidence="2" type="ORF">DCW48_08100</name>
</gene>
<comment type="caution">
    <text evidence="2">The sequence shown here is derived from an EMBL/GenBank/DDBJ whole genome shotgun (WGS) entry which is preliminary data.</text>
</comment>
<dbReference type="Pfam" id="PF13490">
    <property type="entry name" value="zf-HC2"/>
    <property type="match status" value="1"/>
</dbReference>
<name>A0A351RBU1_9PROT</name>
<evidence type="ECO:0000313" key="3">
    <source>
        <dbReference type="Proteomes" id="UP000264313"/>
    </source>
</evidence>
<proteinExistence type="predicted"/>
<dbReference type="EMBL" id="DNAA01000196">
    <property type="protein sequence ID" value="HBA09512.1"/>
    <property type="molecule type" value="Genomic_DNA"/>
</dbReference>
<feature type="domain" description="Putative zinc-finger" evidence="1">
    <location>
        <begin position="4"/>
        <end position="37"/>
    </location>
</feature>
<organism evidence="2 3">
    <name type="scientific">Methylotenera mobilis</name>
    <dbReference type="NCBI Taxonomy" id="359408"/>
    <lineage>
        <taxon>Bacteria</taxon>
        <taxon>Pseudomonadati</taxon>
        <taxon>Pseudomonadota</taxon>
        <taxon>Betaproteobacteria</taxon>
        <taxon>Nitrosomonadales</taxon>
        <taxon>Methylophilaceae</taxon>
        <taxon>Methylotenera</taxon>
    </lineage>
</organism>
<accession>A0A351RBU1</accession>
<dbReference type="AlphaFoldDB" id="A0A351RBU1"/>
<dbReference type="STRING" id="1132855.GCA_000384255_00674"/>
<reference evidence="2 3" key="1">
    <citation type="journal article" date="2018" name="Nat. Biotechnol.">
        <title>A standardized bacterial taxonomy based on genome phylogeny substantially revises the tree of life.</title>
        <authorList>
            <person name="Parks D.H."/>
            <person name="Chuvochina M."/>
            <person name="Waite D.W."/>
            <person name="Rinke C."/>
            <person name="Skarshewski A."/>
            <person name="Chaumeil P.A."/>
            <person name="Hugenholtz P."/>
        </authorList>
    </citation>
    <scope>NUCLEOTIDE SEQUENCE [LARGE SCALE GENOMIC DNA]</scope>
    <source>
        <strain evidence="2">UBA9958</strain>
    </source>
</reference>
<evidence type="ECO:0000313" key="2">
    <source>
        <dbReference type="EMBL" id="HBA09512.1"/>
    </source>
</evidence>
<protein>
    <submittedName>
        <fullName evidence="2">Zf-HC2 domain-containing protein</fullName>
    </submittedName>
</protein>
<dbReference type="InterPro" id="IPR027383">
    <property type="entry name" value="Znf_put"/>
</dbReference>
<evidence type="ECO:0000259" key="1">
    <source>
        <dbReference type="Pfam" id="PF13490"/>
    </source>
</evidence>
<sequence length="85" mass="9861">MLTCQQASQLISQSLDHPLSWYELMQLRLHLMMCGACNRFRKQLNVLLVGLRKIRTNIENDSAIQLPLDAKTRIVEKLKSNQHSQ</sequence>
<dbReference type="Proteomes" id="UP000264313">
    <property type="component" value="Unassembled WGS sequence"/>
</dbReference>